<dbReference type="OrthoDB" id="5295929at2"/>
<dbReference type="PANTHER" id="PTHR33221:SF13">
    <property type="entry name" value="TRANSCRIPTIONAL REGULATOR-RELATED"/>
    <property type="match status" value="1"/>
</dbReference>
<dbReference type="AlphaFoldDB" id="A0A3M8RME1"/>
<accession>A0A3M8RME1</accession>
<sequence length="145" mass="15877">MLLSKTSEHALRGLIYLAGQAPGQPSLSRDIAEHLGASVQYVTGILRRLAKRGVLISVKGKGGGFALRPGAENMNILDMVEIVDGHQVMPHCVFSLKKCAKEMGCPVHCQWHQLKNQEMEILRTQTIGSVARLCSMDILSRDSIL</sequence>
<protein>
    <submittedName>
        <fullName evidence="1">Rrf2 family transcriptional regulator</fullName>
    </submittedName>
</protein>
<gene>
    <name evidence="1" type="ORF">EC580_02460</name>
</gene>
<dbReference type="GO" id="GO:0005829">
    <property type="term" value="C:cytosol"/>
    <property type="evidence" value="ECO:0007669"/>
    <property type="project" value="TreeGrafter"/>
</dbReference>
<comment type="caution">
    <text evidence="1">The sequence shown here is derived from an EMBL/GenBank/DDBJ whole genome shotgun (WGS) entry which is preliminary data.</text>
</comment>
<dbReference type="SUPFAM" id="SSF46785">
    <property type="entry name" value="Winged helix' DNA-binding domain"/>
    <property type="match status" value="1"/>
</dbReference>
<name>A0A3M8RME1_9PROT</name>
<dbReference type="Pfam" id="PF02082">
    <property type="entry name" value="Rrf2"/>
    <property type="match status" value="1"/>
</dbReference>
<dbReference type="GO" id="GO:0003700">
    <property type="term" value="F:DNA-binding transcription factor activity"/>
    <property type="evidence" value="ECO:0007669"/>
    <property type="project" value="TreeGrafter"/>
</dbReference>
<dbReference type="PROSITE" id="PS51197">
    <property type="entry name" value="HTH_RRF2_2"/>
    <property type="match status" value="1"/>
</dbReference>
<evidence type="ECO:0000313" key="1">
    <source>
        <dbReference type="EMBL" id="RNF69102.1"/>
    </source>
</evidence>
<dbReference type="InterPro" id="IPR000944">
    <property type="entry name" value="Tscrpt_reg_Rrf2"/>
</dbReference>
<dbReference type="RefSeq" id="WP_123101880.1">
    <property type="nucleotide sequence ID" value="NZ_CP127527.1"/>
</dbReference>
<dbReference type="EMBL" id="RIZI01000113">
    <property type="protein sequence ID" value="RNF69102.1"/>
    <property type="molecule type" value="Genomic_DNA"/>
</dbReference>
<dbReference type="InterPro" id="IPR036388">
    <property type="entry name" value="WH-like_DNA-bd_sf"/>
</dbReference>
<dbReference type="PANTHER" id="PTHR33221">
    <property type="entry name" value="WINGED HELIX-TURN-HELIX TRANSCRIPTIONAL REGULATOR, RRF2 FAMILY"/>
    <property type="match status" value="1"/>
</dbReference>
<dbReference type="NCBIfam" id="TIGR00738">
    <property type="entry name" value="rrf2_super"/>
    <property type="match status" value="1"/>
</dbReference>
<dbReference type="InterPro" id="IPR030489">
    <property type="entry name" value="TR_Rrf2-type_CS"/>
</dbReference>
<dbReference type="InterPro" id="IPR036390">
    <property type="entry name" value="WH_DNA-bd_sf"/>
</dbReference>
<proteinExistence type="predicted"/>
<dbReference type="PROSITE" id="PS01332">
    <property type="entry name" value="HTH_RRF2_1"/>
    <property type="match status" value="1"/>
</dbReference>
<organism evidence="1">
    <name type="scientific">Acidithiobacillus sulfuriphilus</name>
    <dbReference type="NCBI Taxonomy" id="1867749"/>
    <lineage>
        <taxon>Bacteria</taxon>
        <taxon>Pseudomonadati</taxon>
        <taxon>Pseudomonadota</taxon>
        <taxon>Acidithiobacillia</taxon>
        <taxon>Acidithiobacillales</taxon>
        <taxon>Acidithiobacillaceae</taxon>
        <taxon>Acidithiobacillus</taxon>
    </lineage>
</organism>
<reference evidence="1" key="1">
    <citation type="submission" date="2018-10" db="EMBL/GenBank/DDBJ databases">
        <title>Acidithiobacillus sulfuriphilus sp. nov.: an extremely acidophilic sulfur-oxidizing chemolithotroph isolated from a neutral pH environment.</title>
        <authorList>
            <person name="Falagan C."/>
            <person name="Moya-Beltran A."/>
            <person name="Quatrini R."/>
            <person name="Johnson D.B."/>
        </authorList>
    </citation>
    <scope>NUCLEOTIDE SEQUENCE [LARGE SCALE GENOMIC DNA]</scope>
    <source>
        <strain evidence="1">CJ-2</strain>
    </source>
</reference>
<dbReference type="Gene3D" id="1.10.10.10">
    <property type="entry name" value="Winged helix-like DNA-binding domain superfamily/Winged helix DNA-binding domain"/>
    <property type="match status" value="1"/>
</dbReference>